<evidence type="ECO:0000313" key="11">
    <source>
        <dbReference type="EMBL" id="CAF0763262.1"/>
    </source>
</evidence>
<dbReference type="Pfam" id="PF00046">
    <property type="entry name" value="Homeodomain"/>
    <property type="match status" value="1"/>
</dbReference>
<dbReference type="GO" id="GO:0000122">
    <property type="term" value="P:negative regulation of transcription by RNA polymerase II"/>
    <property type="evidence" value="ECO:0007669"/>
    <property type="project" value="TreeGrafter"/>
</dbReference>
<evidence type="ECO:0000256" key="6">
    <source>
        <dbReference type="ARBA" id="ARBA00023242"/>
    </source>
</evidence>
<comment type="subcellular location">
    <subcellularLocation>
        <location evidence="1 7 8">Nucleus</location>
    </subcellularLocation>
</comment>
<evidence type="ECO:0000259" key="10">
    <source>
        <dbReference type="PROSITE" id="PS50071"/>
    </source>
</evidence>
<dbReference type="GO" id="GO:0000978">
    <property type="term" value="F:RNA polymerase II cis-regulatory region sequence-specific DNA binding"/>
    <property type="evidence" value="ECO:0007669"/>
    <property type="project" value="TreeGrafter"/>
</dbReference>
<evidence type="ECO:0000256" key="5">
    <source>
        <dbReference type="ARBA" id="ARBA00023155"/>
    </source>
</evidence>
<feature type="region of interest" description="Disordered" evidence="9">
    <location>
        <begin position="335"/>
        <end position="377"/>
    </location>
</feature>
<keyword evidence="6 7" id="KW-0539">Nucleus</keyword>
<feature type="compositionally biased region" description="Basic residues" evidence="9">
    <location>
        <begin position="361"/>
        <end position="376"/>
    </location>
</feature>
<keyword evidence="12" id="KW-1185">Reference proteome</keyword>
<dbReference type="PROSITE" id="PS50071">
    <property type="entry name" value="HOMEOBOX_2"/>
    <property type="match status" value="1"/>
</dbReference>
<comment type="caution">
    <text evidence="11">The sequence shown here is derived from an EMBL/GenBank/DDBJ whole genome shotgun (WGS) entry which is preliminary data.</text>
</comment>
<name>A0A813Q800_9BILA</name>
<evidence type="ECO:0000256" key="1">
    <source>
        <dbReference type="ARBA" id="ARBA00004123"/>
    </source>
</evidence>
<gene>
    <name evidence="11" type="ORF">OXX778_LOCUS4548</name>
</gene>
<dbReference type="GO" id="GO:0005634">
    <property type="term" value="C:nucleus"/>
    <property type="evidence" value="ECO:0007669"/>
    <property type="project" value="UniProtKB-SubCell"/>
</dbReference>
<evidence type="ECO:0000256" key="8">
    <source>
        <dbReference type="RuleBase" id="RU000682"/>
    </source>
</evidence>
<evidence type="ECO:0000256" key="2">
    <source>
        <dbReference type="ARBA" id="ARBA00009107"/>
    </source>
</evidence>
<dbReference type="InterPro" id="IPR009057">
    <property type="entry name" value="Homeodomain-like_sf"/>
</dbReference>
<organism evidence="11 12">
    <name type="scientific">Brachionus calyciflorus</name>
    <dbReference type="NCBI Taxonomy" id="104777"/>
    <lineage>
        <taxon>Eukaryota</taxon>
        <taxon>Metazoa</taxon>
        <taxon>Spiralia</taxon>
        <taxon>Gnathifera</taxon>
        <taxon>Rotifera</taxon>
        <taxon>Eurotatoria</taxon>
        <taxon>Monogononta</taxon>
        <taxon>Pseudotrocha</taxon>
        <taxon>Ploima</taxon>
        <taxon>Brachionidae</taxon>
        <taxon>Brachionus</taxon>
    </lineage>
</organism>
<dbReference type="GO" id="GO:0009952">
    <property type="term" value="P:anterior/posterior pattern specification"/>
    <property type="evidence" value="ECO:0007669"/>
    <property type="project" value="TreeGrafter"/>
</dbReference>
<dbReference type="InterPro" id="IPR001356">
    <property type="entry name" value="HD"/>
</dbReference>
<keyword evidence="3" id="KW-0217">Developmental protein</keyword>
<dbReference type="InterPro" id="IPR001827">
    <property type="entry name" value="Homeobox_Antennapedia_CS"/>
</dbReference>
<evidence type="ECO:0000256" key="4">
    <source>
        <dbReference type="ARBA" id="ARBA00023125"/>
    </source>
</evidence>
<reference evidence="11" key="1">
    <citation type="submission" date="2021-02" db="EMBL/GenBank/DDBJ databases">
        <authorList>
            <person name="Nowell W R."/>
        </authorList>
    </citation>
    <scope>NUCLEOTIDE SEQUENCE</scope>
    <source>
        <strain evidence="11">Ploen Becks lab</strain>
    </source>
</reference>
<dbReference type="EMBL" id="CAJNOC010000452">
    <property type="protein sequence ID" value="CAF0763262.1"/>
    <property type="molecule type" value="Genomic_DNA"/>
</dbReference>
<dbReference type="OrthoDB" id="6159439at2759"/>
<proteinExistence type="inferred from homology"/>
<evidence type="ECO:0000313" key="12">
    <source>
        <dbReference type="Proteomes" id="UP000663879"/>
    </source>
</evidence>
<dbReference type="PRINTS" id="PR00024">
    <property type="entry name" value="HOMEOBOX"/>
</dbReference>
<feature type="region of interest" description="Disordered" evidence="9">
    <location>
        <begin position="128"/>
        <end position="162"/>
    </location>
</feature>
<feature type="compositionally biased region" description="Low complexity" evidence="9">
    <location>
        <begin position="145"/>
        <end position="162"/>
    </location>
</feature>
<comment type="similarity">
    <text evidence="2">Belongs to the Antp homeobox family.</text>
</comment>
<keyword evidence="5 7" id="KW-0371">Homeobox</keyword>
<dbReference type="InterPro" id="IPR000047">
    <property type="entry name" value="HTH_motif"/>
</dbReference>
<dbReference type="AlphaFoldDB" id="A0A813Q800"/>
<protein>
    <recommendedName>
        <fullName evidence="10">Homeobox domain-containing protein</fullName>
    </recommendedName>
</protein>
<dbReference type="InterPro" id="IPR017970">
    <property type="entry name" value="Homeobox_CS"/>
</dbReference>
<dbReference type="PANTHER" id="PTHR45659:SF22">
    <property type="entry name" value="HOMEOTIC PROTEIN ANTENNAPEDIA-RELATED"/>
    <property type="match status" value="1"/>
</dbReference>
<dbReference type="PANTHER" id="PTHR45659">
    <property type="entry name" value="HOMEOBOX PROTEIN HOX"/>
    <property type="match status" value="1"/>
</dbReference>
<dbReference type="PROSITE" id="PS00032">
    <property type="entry name" value="ANTENNAPEDIA"/>
    <property type="match status" value="1"/>
</dbReference>
<dbReference type="InterPro" id="IPR020479">
    <property type="entry name" value="HD_metazoa"/>
</dbReference>
<dbReference type="FunFam" id="1.10.10.60:FF:000017">
    <property type="entry name" value="Homeobox protein antennapedia"/>
    <property type="match status" value="1"/>
</dbReference>
<dbReference type="InterPro" id="IPR050296">
    <property type="entry name" value="Antp_homeobox"/>
</dbReference>
<feature type="domain" description="Homeobox" evidence="10">
    <location>
        <begin position="269"/>
        <end position="329"/>
    </location>
</feature>
<dbReference type="Gene3D" id="1.10.10.60">
    <property type="entry name" value="Homeodomain-like"/>
    <property type="match status" value="1"/>
</dbReference>
<evidence type="ECO:0000256" key="3">
    <source>
        <dbReference type="ARBA" id="ARBA00022473"/>
    </source>
</evidence>
<keyword evidence="4 7" id="KW-0238">DNA-binding</keyword>
<dbReference type="PROSITE" id="PS00027">
    <property type="entry name" value="HOMEOBOX_1"/>
    <property type="match status" value="1"/>
</dbReference>
<dbReference type="SMART" id="SM00389">
    <property type="entry name" value="HOX"/>
    <property type="match status" value="1"/>
</dbReference>
<dbReference type="PRINTS" id="PR00031">
    <property type="entry name" value="HTHREPRESSR"/>
</dbReference>
<evidence type="ECO:0000256" key="7">
    <source>
        <dbReference type="PROSITE-ProRule" id="PRU00108"/>
    </source>
</evidence>
<sequence length="393" mass="44800">MSSYFGNVMPNNLVSAANDIFGAAAVAVAAAAMSNNQPQSQMTHQQLHHHSNNQINQTDNLNMLNLQSQNHPAQIQQNGFDDQNFNRFMYDRMQPINTNLKAPNTATSTPNNYSQISGFPHLASPIHQQNHLGTNGLIGLNNPNSGGSSTSSSSQFASISSSSSPDYLNSYKQIDSNLTNLNQPGHLMQQNQQGQHHLVNGQHMNQMNTQSHLQSPQSNHLMSPHQAAFTASLQQQMPQMNQMNAQNLIYPWMRPATNVSSKTSKFTNYDHKRTRQTYSRHQTLELEKEFHFNKYLTRRRRIEIAHSLGLTERQIKIWFQNRRMKWKKENNIKSLNDPSVKIDSTSSDHLDSDLSSSNLMQHHHHHHHHHMQTYKKAKLDLDSSLKTDDEDEE</sequence>
<dbReference type="GO" id="GO:0000981">
    <property type="term" value="F:DNA-binding transcription factor activity, RNA polymerase II-specific"/>
    <property type="evidence" value="ECO:0007669"/>
    <property type="project" value="InterPro"/>
</dbReference>
<dbReference type="CDD" id="cd00086">
    <property type="entry name" value="homeodomain"/>
    <property type="match status" value="1"/>
</dbReference>
<feature type="DNA-binding region" description="Homeobox" evidence="7">
    <location>
        <begin position="271"/>
        <end position="330"/>
    </location>
</feature>
<accession>A0A813Q800</accession>
<dbReference type="SUPFAM" id="SSF46689">
    <property type="entry name" value="Homeodomain-like"/>
    <property type="match status" value="1"/>
</dbReference>
<dbReference type="Proteomes" id="UP000663879">
    <property type="component" value="Unassembled WGS sequence"/>
</dbReference>
<evidence type="ECO:0000256" key="9">
    <source>
        <dbReference type="SAM" id="MobiDB-lite"/>
    </source>
</evidence>